<dbReference type="EMBL" id="CP137852">
    <property type="protein sequence ID" value="WPB85846.1"/>
    <property type="molecule type" value="Genomic_DNA"/>
</dbReference>
<keyword evidence="2" id="KW-1185">Reference proteome</keyword>
<sequence length="481" mass="52252">MNQTTRIIPRNIPGGLARHEAQVARDLEMLNLPPRAWVPPLARDGVDVRDVVVIGAGMNGIAAAGALIFKGIRNIAVLEESAPGQEGPWVTTARMDTLRSPKTLPGPCFGIPSLTFRAWYEASFGLEAWEALYKIHNATWQDYLSWLQRVLRLPVNHGVRVTRISPAEGLLRLTLSDGRSMLARRVVMATGRAGAGGLHRPNFVAPDLFPELAALAPTPIDFAALRGKSLGLIGGGASAWDNAATALEQGAAEAHMYVRRATLPQINKGRGSAGPGFHMGWDALSLEERWNLIVYMHDAQAPPPHETVKRALKLPGFHIHLSSPTKSARRGGRGVVIELADREVTHDFLIIGTGFVVDMDRVPELADFAPHIARWQDRYTPPEALQRPEMAAFPFLGPGLELQPRDASAPPELGLIHLMNYGAHATHGGIASDIPGVAVAGEKVSTAILRHLFQAEIGALRRELEAFDEPELEGTPFFVPR</sequence>
<evidence type="ECO:0000313" key="2">
    <source>
        <dbReference type="Proteomes" id="UP001305521"/>
    </source>
</evidence>
<gene>
    <name evidence="1" type="ORF">R9Z33_02985</name>
</gene>
<accession>A0ABZ0PJH3</accession>
<dbReference type="GO" id="GO:0016491">
    <property type="term" value="F:oxidoreductase activity"/>
    <property type="evidence" value="ECO:0007669"/>
    <property type="project" value="UniProtKB-KW"/>
</dbReference>
<dbReference type="InterPro" id="IPR036188">
    <property type="entry name" value="FAD/NAD-bd_sf"/>
</dbReference>
<name>A0ABZ0PJH3_9PROT</name>
<reference evidence="1 2" key="1">
    <citation type="submission" date="2023-11" db="EMBL/GenBank/DDBJ databases">
        <title>Arctic aerobic anoxygenic photoheterotroph Sediminicoccus rosea KRV36 adapts its photosynthesis to long days of polar summer.</title>
        <authorList>
            <person name="Tomasch J."/>
            <person name="Kopejtka K."/>
            <person name="Bily T."/>
            <person name="Gardiner A.T."/>
            <person name="Gardian Z."/>
            <person name="Shivaramu S."/>
            <person name="Koblizek M."/>
            <person name="Engelhardt F."/>
            <person name="Kaftan D."/>
        </authorList>
    </citation>
    <scope>NUCLEOTIDE SEQUENCE [LARGE SCALE GENOMIC DNA]</scope>
    <source>
        <strain evidence="1 2">R-30</strain>
    </source>
</reference>
<dbReference type="SUPFAM" id="SSF51905">
    <property type="entry name" value="FAD/NAD(P)-binding domain"/>
    <property type="match status" value="1"/>
</dbReference>
<protein>
    <submittedName>
        <fullName evidence="1">NAD(P)/FAD-dependent oxidoreductase</fullName>
        <ecNumber evidence="1">1.14.13.-</ecNumber>
    </submittedName>
</protein>
<dbReference type="Proteomes" id="UP001305521">
    <property type="component" value="Chromosome"/>
</dbReference>
<dbReference type="RefSeq" id="WP_318649823.1">
    <property type="nucleotide sequence ID" value="NZ_CP137852.1"/>
</dbReference>
<proteinExistence type="predicted"/>
<dbReference type="EC" id="1.14.13.-" evidence="1"/>
<organism evidence="1 2">
    <name type="scientific">Sediminicoccus rosea</name>
    <dbReference type="NCBI Taxonomy" id="1225128"/>
    <lineage>
        <taxon>Bacteria</taxon>
        <taxon>Pseudomonadati</taxon>
        <taxon>Pseudomonadota</taxon>
        <taxon>Alphaproteobacteria</taxon>
        <taxon>Acetobacterales</taxon>
        <taxon>Roseomonadaceae</taxon>
        <taxon>Sediminicoccus</taxon>
    </lineage>
</organism>
<dbReference type="Gene3D" id="3.50.50.60">
    <property type="entry name" value="FAD/NAD(P)-binding domain"/>
    <property type="match status" value="1"/>
</dbReference>
<dbReference type="Pfam" id="PF13738">
    <property type="entry name" value="Pyr_redox_3"/>
    <property type="match status" value="1"/>
</dbReference>
<evidence type="ECO:0000313" key="1">
    <source>
        <dbReference type="EMBL" id="WPB85846.1"/>
    </source>
</evidence>
<keyword evidence="1" id="KW-0560">Oxidoreductase</keyword>